<comment type="caution">
    <text evidence="10">The sequence shown here is derived from an EMBL/GenBank/DDBJ whole genome shotgun (WGS) entry which is preliminary data.</text>
</comment>
<evidence type="ECO:0000313" key="10">
    <source>
        <dbReference type="EMBL" id="GID10944.1"/>
    </source>
</evidence>
<organism evidence="10 11">
    <name type="scientific">Actinocatenispora rupis</name>
    <dbReference type="NCBI Taxonomy" id="519421"/>
    <lineage>
        <taxon>Bacteria</taxon>
        <taxon>Bacillati</taxon>
        <taxon>Actinomycetota</taxon>
        <taxon>Actinomycetes</taxon>
        <taxon>Micromonosporales</taxon>
        <taxon>Micromonosporaceae</taxon>
        <taxon>Actinocatenispora</taxon>
    </lineage>
</organism>
<dbReference type="AlphaFoldDB" id="A0A8J3J6F7"/>
<evidence type="ECO:0000256" key="1">
    <source>
        <dbReference type="ARBA" id="ARBA00022553"/>
    </source>
</evidence>
<dbReference type="PROSITE" id="PS50110">
    <property type="entry name" value="RESPONSE_REGULATORY"/>
    <property type="match status" value="1"/>
</dbReference>
<name>A0A8J3J6F7_9ACTN</name>
<evidence type="ECO:0000313" key="11">
    <source>
        <dbReference type="Proteomes" id="UP000612808"/>
    </source>
</evidence>
<dbReference type="Gene3D" id="6.10.250.690">
    <property type="match status" value="1"/>
</dbReference>
<dbReference type="GO" id="GO:0000976">
    <property type="term" value="F:transcription cis-regulatory region binding"/>
    <property type="evidence" value="ECO:0007669"/>
    <property type="project" value="TreeGrafter"/>
</dbReference>
<evidence type="ECO:0000256" key="5">
    <source>
        <dbReference type="ARBA" id="ARBA00041201"/>
    </source>
</evidence>
<dbReference type="Gene3D" id="1.10.10.10">
    <property type="entry name" value="Winged helix-like DNA-binding domain superfamily/Winged helix DNA-binding domain"/>
    <property type="match status" value="1"/>
</dbReference>
<accession>A0A8J3J6F7</accession>
<evidence type="ECO:0000256" key="3">
    <source>
        <dbReference type="ARBA" id="ARBA00023125"/>
    </source>
</evidence>
<gene>
    <name evidence="10" type="ORF">Aru02nite_18330</name>
</gene>
<sequence length="224" mass="23891">MDILVVEDDVRLADALCGSLRRSGYEVLHVRSGGAALAAPPCDLVLLDLGLPDGDGLDICGTLKERTGAAVIAVTARGTEPNRVRGLRTGADDYVVKPFGMSELLARIEAVMRRHRPPRGGVLRVGRLAVDLDAREAAVDGTLLTLSRKEFDLVAALVRHQGEVVGREQLLTDVWRYQWAGGARTLEVHVAGLRAKLSGVVRIDASRGVGYRLLPADGAAETAS</sequence>
<dbReference type="EMBL" id="BOMB01000010">
    <property type="protein sequence ID" value="GID10944.1"/>
    <property type="molecule type" value="Genomic_DNA"/>
</dbReference>
<dbReference type="InterPro" id="IPR036388">
    <property type="entry name" value="WH-like_DNA-bd_sf"/>
</dbReference>
<evidence type="ECO:0000259" key="9">
    <source>
        <dbReference type="PROSITE" id="PS51755"/>
    </source>
</evidence>
<dbReference type="InterPro" id="IPR001789">
    <property type="entry name" value="Sig_transdc_resp-reg_receiver"/>
</dbReference>
<dbReference type="Gene3D" id="3.40.50.2300">
    <property type="match status" value="1"/>
</dbReference>
<dbReference type="InterPro" id="IPR039420">
    <property type="entry name" value="WalR-like"/>
</dbReference>
<dbReference type="GO" id="GO:0032993">
    <property type="term" value="C:protein-DNA complex"/>
    <property type="evidence" value="ECO:0007669"/>
    <property type="project" value="TreeGrafter"/>
</dbReference>
<dbReference type="PANTHER" id="PTHR48111:SF72">
    <property type="entry name" value="SENSORY TRANSDUCTION PROTEIN REGX3"/>
    <property type="match status" value="1"/>
</dbReference>
<keyword evidence="1 6" id="KW-0597">Phosphoprotein</keyword>
<feature type="domain" description="Response regulatory" evidence="8">
    <location>
        <begin position="2"/>
        <end position="112"/>
    </location>
</feature>
<dbReference type="InterPro" id="IPR001867">
    <property type="entry name" value="OmpR/PhoB-type_DNA-bd"/>
</dbReference>
<evidence type="ECO:0000256" key="6">
    <source>
        <dbReference type="PROSITE-ProRule" id="PRU00169"/>
    </source>
</evidence>
<dbReference type="InterPro" id="IPR011006">
    <property type="entry name" value="CheY-like_superfamily"/>
</dbReference>
<dbReference type="GO" id="GO:0005829">
    <property type="term" value="C:cytosol"/>
    <property type="evidence" value="ECO:0007669"/>
    <property type="project" value="TreeGrafter"/>
</dbReference>
<feature type="modified residue" description="4-aspartylphosphate" evidence="6">
    <location>
        <position position="48"/>
    </location>
</feature>
<dbReference type="GO" id="GO:0000156">
    <property type="term" value="F:phosphorelay response regulator activity"/>
    <property type="evidence" value="ECO:0007669"/>
    <property type="project" value="TreeGrafter"/>
</dbReference>
<protein>
    <recommendedName>
        <fullName evidence="5">Sensory transduction protein RegX3</fullName>
    </recommendedName>
</protein>
<reference evidence="10" key="1">
    <citation type="submission" date="2021-01" db="EMBL/GenBank/DDBJ databases">
        <title>Whole genome shotgun sequence of Actinocatenispora rupis NBRC 107355.</title>
        <authorList>
            <person name="Komaki H."/>
            <person name="Tamura T."/>
        </authorList>
    </citation>
    <scope>NUCLEOTIDE SEQUENCE</scope>
    <source>
        <strain evidence="10">NBRC 107355</strain>
    </source>
</reference>
<dbReference type="GO" id="GO:0006355">
    <property type="term" value="P:regulation of DNA-templated transcription"/>
    <property type="evidence" value="ECO:0007669"/>
    <property type="project" value="InterPro"/>
</dbReference>
<evidence type="ECO:0000256" key="7">
    <source>
        <dbReference type="PROSITE-ProRule" id="PRU01091"/>
    </source>
</evidence>
<dbReference type="PANTHER" id="PTHR48111">
    <property type="entry name" value="REGULATOR OF RPOS"/>
    <property type="match status" value="1"/>
</dbReference>
<keyword evidence="3 7" id="KW-0238">DNA-binding</keyword>
<dbReference type="PROSITE" id="PS51755">
    <property type="entry name" value="OMPR_PHOB"/>
    <property type="match status" value="1"/>
</dbReference>
<dbReference type="SMART" id="SM00862">
    <property type="entry name" value="Trans_reg_C"/>
    <property type="match status" value="1"/>
</dbReference>
<evidence type="ECO:0000256" key="2">
    <source>
        <dbReference type="ARBA" id="ARBA00023015"/>
    </source>
</evidence>
<dbReference type="RefSeq" id="WP_203656582.1">
    <property type="nucleotide sequence ID" value="NZ_BAAAZM010000004.1"/>
</dbReference>
<keyword evidence="11" id="KW-1185">Reference proteome</keyword>
<dbReference type="Proteomes" id="UP000612808">
    <property type="component" value="Unassembled WGS sequence"/>
</dbReference>
<feature type="DNA-binding region" description="OmpR/PhoB-type" evidence="7">
    <location>
        <begin position="120"/>
        <end position="215"/>
    </location>
</feature>
<dbReference type="CDD" id="cd00383">
    <property type="entry name" value="trans_reg_C"/>
    <property type="match status" value="1"/>
</dbReference>
<dbReference type="SUPFAM" id="SSF52172">
    <property type="entry name" value="CheY-like"/>
    <property type="match status" value="1"/>
</dbReference>
<evidence type="ECO:0000256" key="4">
    <source>
        <dbReference type="ARBA" id="ARBA00023163"/>
    </source>
</evidence>
<dbReference type="Pfam" id="PF00072">
    <property type="entry name" value="Response_reg"/>
    <property type="match status" value="1"/>
</dbReference>
<feature type="domain" description="OmpR/PhoB-type" evidence="9">
    <location>
        <begin position="120"/>
        <end position="215"/>
    </location>
</feature>
<dbReference type="Pfam" id="PF00486">
    <property type="entry name" value="Trans_reg_C"/>
    <property type="match status" value="1"/>
</dbReference>
<proteinExistence type="predicted"/>
<evidence type="ECO:0000259" key="8">
    <source>
        <dbReference type="PROSITE" id="PS50110"/>
    </source>
</evidence>
<dbReference type="SMART" id="SM00448">
    <property type="entry name" value="REC"/>
    <property type="match status" value="1"/>
</dbReference>
<keyword evidence="4" id="KW-0804">Transcription</keyword>
<keyword evidence="2" id="KW-0805">Transcription regulation</keyword>